<feature type="domain" description="HTH lacI-type" evidence="4">
    <location>
        <begin position="5"/>
        <end position="61"/>
    </location>
</feature>
<dbReference type="PANTHER" id="PTHR30146:SF154">
    <property type="entry name" value="TRANSCRIPTION REGULATOR, MEMBER OF GALR FAMILY"/>
    <property type="match status" value="1"/>
</dbReference>
<keyword evidence="2 5" id="KW-0238">DNA-binding</keyword>
<dbReference type="InterPro" id="IPR000843">
    <property type="entry name" value="HTH_LacI"/>
</dbReference>
<sequence length="350" mass="38575">MSKRINIRSFSEKIGYSAATVSRALNPQTAHLVKEKTRLKIQDLAAQHDFVPHPGARILRRTSPAPIAVLLLQLEHLFLSEYYSRLLMGILRETSLKGQAVYAMDFKANPSNFREQLNAATVGCSGIIYLSDPLNSEMLKQLELLHQPFVCATGNLTVGINEKKVKPPVFGLDEIAGGHLVAEHLIGLGHKKIALINGPNTNHDAQRRRKGFELAMKEKSLPLPPEWNFTTGFNFEAGFEMAKEIKTLLSEVTAVVCGSDEIALGLIHGLEAEGINCPQDVSITGYDDLLWASRYTPALTTVRQPLMDMAVSAVQMISDLHAKPSGANKVKSKFFKPELILRETTAAPNR</sequence>
<accession>A0AAQ3QVH3</accession>
<dbReference type="AlphaFoldDB" id="A0AAQ3QVH3"/>
<dbReference type="Pfam" id="PF13377">
    <property type="entry name" value="Peripla_BP_3"/>
    <property type="match status" value="1"/>
</dbReference>
<dbReference type="GO" id="GO:0000976">
    <property type="term" value="F:transcription cis-regulatory region binding"/>
    <property type="evidence" value="ECO:0007669"/>
    <property type="project" value="TreeGrafter"/>
</dbReference>
<dbReference type="SUPFAM" id="SSF47413">
    <property type="entry name" value="lambda repressor-like DNA-binding domains"/>
    <property type="match status" value="1"/>
</dbReference>
<dbReference type="Proteomes" id="UP001304300">
    <property type="component" value="Chromosome"/>
</dbReference>
<evidence type="ECO:0000256" key="3">
    <source>
        <dbReference type="ARBA" id="ARBA00023163"/>
    </source>
</evidence>
<dbReference type="SUPFAM" id="SSF53822">
    <property type="entry name" value="Periplasmic binding protein-like I"/>
    <property type="match status" value="1"/>
</dbReference>
<dbReference type="Gene3D" id="3.40.50.2300">
    <property type="match status" value="2"/>
</dbReference>
<dbReference type="EMBL" id="CP136920">
    <property type="protein sequence ID" value="WOO41613.1"/>
    <property type="molecule type" value="Genomic_DNA"/>
</dbReference>
<dbReference type="Gene3D" id="1.10.260.40">
    <property type="entry name" value="lambda repressor-like DNA-binding domains"/>
    <property type="match status" value="1"/>
</dbReference>
<dbReference type="PANTHER" id="PTHR30146">
    <property type="entry name" value="LACI-RELATED TRANSCRIPTIONAL REPRESSOR"/>
    <property type="match status" value="1"/>
</dbReference>
<evidence type="ECO:0000256" key="2">
    <source>
        <dbReference type="ARBA" id="ARBA00023125"/>
    </source>
</evidence>
<dbReference type="KEGG" id="puo:RZN69_00835"/>
<evidence type="ECO:0000256" key="1">
    <source>
        <dbReference type="ARBA" id="ARBA00023015"/>
    </source>
</evidence>
<reference evidence="5 6" key="1">
    <citation type="submission" date="2023-10" db="EMBL/GenBank/DDBJ databases">
        <title>Rubellicoccus peritrichatus gen. nov., sp. nov., isolated from an algae of coral reef tank.</title>
        <authorList>
            <person name="Luo J."/>
        </authorList>
    </citation>
    <scope>NUCLEOTIDE SEQUENCE [LARGE SCALE GENOMIC DNA]</scope>
    <source>
        <strain evidence="5 6">CR14</strain>
    </source>
</reference>
<keyword evidence="1" id="KW-0805">Transcription regulation</keyword>
<dbReference type="SMART" id="SM00354">
    <property type="entry name" value="HTH_LACI"/>
    <property type="match status" value="1"/>
</dbReference>
<keyword evidence="6" id="KW-1185">Reference proteome</keyword>
<dbReference type="CDD" id="cd06267">
    <property type="entry name" value="PBP1_LacI_sugar_binding-like"/>
    <property type="match status" value="1"/>
</dbReference>
<name>A0AAQ3QVH3_9BACT</name>
<dbReference type="InterPro" id="IPR010982">
    <property type="entry name" value="Lambda_DNA-bd_dom_sf"/>
</dbReference>
<proteinExistence type="predicted"/>
<evidence type="ECO:0000259" key="4">
    <source>
        <dbReference type="PROSITE" id="PS50932"/>
    </source>
</evidence>
<dbReference type="CDD" id="cd01392">
    <property type="entry name" value="HTH_LacI"/>
    <property type="match status" value="1"/>
</dbReference>
<dbReference type="InterPro" id="IPR028082">
    <property type="entry name" value="Peripla_BP_I"/>
</dbReference>
<evidence type="ECO:0000313" key="6">
    <source>
        <dbReference type="Proteomes" id="UP001304300"/>
    </source>
</evidence>
<keyword evidence="3" id="KW-0804">Transcription</keyword>
<dbReference type="PROSITE" id="PS50932">
    <property type="entry name" value="HTH_LACI_2"/>
    <property type="match status" value="1"/>
</dbReference>
<dbReference type="GO" id="GO:0003700">
    <property type="term" value="F:DNA-binding transcription factor activity"/>
    <property type="evidence" value="ECO:0007669"/>
    <property type="project" value="TreeGrafter"/>
</dbReference>
<dbReference type="RefSeq" id="WP_317834097.1">
    <property type="nucleotide sequence ID" value="NZ_CP136920.1"/>
</dbReference>
<protein>
    <submittedName>
        <fullName evidence="5">LacI family DNA-binding transcriptional regulator</fullName>
    </submittedName>
</protein>
<dbReference type="InterPro" id="IPR046335">
    <property type="entry name" value="LacI/GalR-like_sensor"/>
</dbReference>
<organism evidence="5 6">
    <name type="scientific">Rubellicoccus peritrichatus</name>
    <dbReference type="NCBI Taxonomy" id="3080537"/>
    <lineage>
        <taxon>Bacteria</taxon>
        <taxon>Pseudomonadati</taxon>
        <taxon>Verrucomicrobiota</taxon>
        <taxon>Opitutia</taxon>
        <taxon>Puniceicoccales</taxon>
        <taxon>Cerasicoccaceae</taxon>
        <taxon>Rubellicoccus</taxon>
    </lineage>
</organism>
<gene>
    <name evidence="5" type="ORF">RZN69_00835</name>
</gene>
<evidence type="ECO:0000313" key="5">
    <source>
        <dbReference type="EMBL" id="WOO41613.1"/>
    </source>
</evidence>